<dbReference type="RefSeq" id="XP_035320574.1">
    <property type="nucleotide sequence ID" value="XM_035463743.1"/>
</dbReference>
<accession>A0A9P5D0R7</accession>
<gene>
    <name evidence="5" type="ORF">GMORB2_1762</name>
</gene>
<evidence type="ECO:0000256" key="1">
    <source>
        <dbReference type="ARBA" id="ARBA00004502"/>
    </source>
</evidence>
<keyword evidence="6" id="KW-1185">Reference proteome</keyword>
<dbReference type="GO" id="GO:0019915">
    <property type="term" value="P:lipid storage"/>
    <property type="evidence" value="ECO:0007669"/>
    <property type="project" value="InterPro"/>
</dbReference>
<evidence type="ECO:0000256" key="4">
    <source>
        <dbReference type="ARBA" id="ARBA00022801"/>
    </source>
</evidence>
<sequence length="318" mass="35255">MTSHSAIFLPAPEQTSTKATYHALIYFVCGNPGLIDFYDDFLQCVSSLVSGSETSTTAYDVYGRDLFGFSGTGPFEPYDLEEQVEAVYSDVAERRRANGAPYDTVIMAGHSVGAYITVEVFSRHAKHELKEPHLTLRHGVLLFPTLTHIALSPSGKKATAVLGVCPAAIVDNVYWVVGAVLRPLREDMIAGLVRRFMGFTEKAALTAARWIKSPHGLRETIYLGRSELEGICEDVWEDKLWDALGGGKGNRFFLFYGKEDHWVADHARDAIVKEKNGKATVLVDETGELPHAFCTREKSTVSVARQVSAWVKEMEEYL</sequence>
<dbReference type="GO" id="GO:0016298">
    <property type="term" value="F:lipase activity"/>
    <property type="evidence" value="ECO:0007669"/>
    <property type="project" value="InterPro"/>
</dbReference>
<dbReference type="SUPFAM" id="SSF53474">
    <property type="entry name" value="alpha/beta-Hydrolases"/>
    <property type="match status" value="1"/>
</dbReference>
<comment type="similarity">
    <text evidence="2">Belongs to the AB hydrolase superfamily. LDAH family.</text>
</comment>
<dbReference type="EMBL" id="JAANYQ010000011">
    <property type="protein sequence ID" value="KAF4121922.1"/>
    <property type="molecule type" value="Genomic_DNA"/>
</dbReference>
<dbReference type="PANTHER" id="PTHR13390:SF0">
    <property type="entry name" value="LIPID DROPLET-ASSOCIATED HYDROLASE"/>
    <property type="match status" value="1"/>
</dbReference>
<keyword evidence="3" id="KW-0551">Lipid droplet</keyword>
<dbReference type="Gene3D" id="3.40.50.1820">
    <property type="entry name" value="alpha/beta hydrolase"/>
    <property type="match status" value="1"/>
</dbReference>
<dbReference type="GO" id="GO:0005811">
    <property type="term" value="C:lipid droplet"/>
    <property type="evidence" value="ECO:0007669"/>
    <property type="project" value="UniProtKB-SubCell"/>
</dbReference>
<organism evidence="5 6">
    <name type="scientific">Geosmithia morbida</name>
    <dbReference type="NCBI Taxonomy" id="1094350"/>
    <lineage>
        <taxon>Eukaryota</taxon>
        <taxon>Fungi</taxon>
        <taxon>Dikarya</taxon>
        <taxon>Ascomycota</taxon>
        <taxon>Pezizomycotina</taxon>
        <taxon>Sordariomycetes</taxon>
        <taxon>Hypocreomycetidae</taxon>
        <taxon>Hypocreales</taxon>
        <taxon>Bionectriaceae</taxon>
        <taxon>Geosmithia</taxon>
    </lineage>
</organism>
<name>A0A9P5D0R7_9HYPO</name>
<dbReference type="InterPro" id="IPR029058">
    <property type="entry name" value="AB_hydrolase_fold"/>
</dbReference>
<evidence type="ECO:0000256" key="2">
    <source>
        <dbReference type="ARBA" id="ARBA00008300"/>
    </source>
</evidence>
<comment type="subcellular location">
    <subcellularLocation>
        <location evidence="1">Lipid droplet</location>
    </subcellularLocation>
</comment>
<dbReference type="GeneID" id="55967992"/>
<evidence type="ECO:0000313" key="5">
    <source>
        <dbReference type="EMBL" id="KAF4121922.1"/>
    </source>
</evidence>
<dbReference type="Proteomes" id="UP000749293">
    <property type="component" value="Unassembled WGS sequence"/>
</dbReference>
<dbReference type="InterPro" id="IPR019363">
    <property type="entry name" value="LDAH"/>
</dbReference>
<reference evidence="5" key="1">
    <citation type="submission" date="2020-03" db="EMBL/GenBank/DDBJ databases">
        <title>Site-based positive gene gene selection in Geosmithia morbida across the United States reveals a broad range of putative effectors and factors for local host and environmental adapation.</title>
        <authorList>
            <person name="Onufrak A."/>
            <person name="Murdoch R.W."/>
            <person name="Gazis R."/>
            <person name="Huff M."/>
            <person name="Staton M."/>
            <person name="Klingeman W."/>
            <person name="Hadziabdic D."/>
        </authorList>
    </citation>
    <scope>NUCLEOTIDE SEQUENCE</scope>
    <source>
        <strain evidence="5">1262</strain>
    </source>
</reference>
<protein>
    <submittedName>
        <fullName evidence="5">Uncharacterized conserved protein (DUF2305)</fullName>
    </submittedName>
</protein>
<keyword evidence="4" id="KW-0378">Hydrolase</keyword>
<comment type="caution">
    <text evidence="5">The sequence shown here is derived from an EMBL/GenBank/DDBJ whole genome shotgun (WGS) entry which is preliminary data.</text>
</comment>
<evidence type="ECO:0000313" key="6">
    <source>
        <dbReference type="Proteomes" id="UP000749293"/>
    </source>
</evidence>
<evidence type="ECO:0000256" key="3">
    <source>
        <dbReference type="ARBA" id="ARBA00022677"/>
    </source>
</evidence>
<dbReference type="PANTHER" id="PTHR13390">
    <property type="entry name" value="LIPASE"/>
    <property type="match status" value="1"/>
</dbReference>
<dbReference type="AlphaFoldDB" id="A0A9P5D0R7"/>
<dbReference type="OrthoDB" id="448051at2759"/>
<dbReference type="Pfam" id="PF10230">
    <property type="entry name" value="LIDHydrolase"/>
    <property type="match status" value="1"/>
</dbReference>
<proteinExistence type="inferred from homology"/>